<reference evidence="1 2" key="1">
    <citation type="submission" date="2016-04" db="EMBL/GenBank/DDBJ databases">
        <title>ATOL: Assembling a taxonomically balanced genome-scale reconstruction of the evolutionary history of the Enterobacteriaceae.</title>
        <authorList>
            <person name="Plunkett G.III."/>
            <person name="Neeno-Eckwall E.C."/>
            <person name="Glasner J.D."/>
            <person name="Perna N.T."/>
        </authorList>
    </citation>
    <scope>NUCLEOTIDE SEQUENCE [LARGE SCALE GENOMIC DNA]</scope>
    <source>
        <strain evidence="1 2">ATCC 700826</strain>
    </source>
</reference>
<protein>
    <recommendedName>
        <fullName evidence="3">2'-5' RNA ligase family protein</fullName>
    </recommendedName>
</protein>
<name>A0AAJ3HW43_PROHU</name>
<dbReference type="EMBL" id="LXEV01000003">
    <property type="protein sequence ID" value="OAT51139.1"/>
    <property type="molecule type" value="Genomic_DNA"/>
</dbReference>
<organism evidence="1 2">
    <name type="scientific">Proteus hauseri ATCC 700826</name>
    <dbReference type="NCBI Taxonomy" id="1354271"/>
    <lineage>
        <taxon>Bacteria</taxon>
        <taxon>Pseudomonadati</taxon>
        <taxon>Pseudomonadota</taxon>
        <taxon>Gammaproteobacteria</taxon>
        <taxon>Enterobacterales</taxon>
        <taxon>Morganellaceae</taxon>
        <taxon>Proteus</taxon>
    </lineage>
</organism>
<dbReference type="Gene3D" id="3.90.1140.10">
    <property type="entry name" value="Cyclic phosphodiesterase"/>
    <property type="match status" value="1"/>
</dbReference>
<dbReference type="RefSeq" id="WP_064718266.1">
    <property type="nucleotide sequence ID" value="NZ_LXEV01000003.1"/>
</dbReference>
<gene>
    <name evidence="1" type="ORF">M997_0204</name>
</gene>
<proteinExistence type="predicted"/>
<dbReference type="Proteomes" id="UP000078250">
    <property type="component" value="Unassembled WGS sequence"/>
</dbReference>
<evidence type="ECO:0000313" key="1">
    <source>
        <dbReference type="EMBL" id="OAT51139.1"/>
    </source>
</evidence>
<keyword evidence="2" id="KW-1185">Reference proteome</keyword>
<comment type="caution">
    <text evidence="1">The sequence shown here is derived from an EMBL/GenBank/DDBJ whole genome shotgun (WGS) entry which is preliminary data.</text>
</comment>
<evidence type="ECO:0000313" key="2">
    <source>
        <dbReference type="Proteomes" id="UP000078250"/>
    </source>
</evidence>
<dbReference type="AlphaFoldDB" id="A0AAJ3HW43"/>
<accession>A0AAJ3HW43</accession>
<dbReference type="InterPro" id="IPR009097">
    <property type="entry name" value="Cyclic_Pdiesterase"/>
</dbReference>
<dbReference type="SUPFAM" id="SSF55144">
    <property type="entry name" value="LigT-like"/>
    <property type="match status" value="1"/>
</dbReference>
<sequence>MAYEFLTQATGRKLATGEEWLKQVNDETIIDISLNAGQLAVNEREADKDFIAIVQQLDIYCRKLERLFPFIKFTQKADFHSTLLAIFNRKQQDFINNKMMLHQWCSEIACLFQRHNTIELIFSEVVLTSNGSVVLTAISPELEHFRQRVYKDIPIDSGLHKNIVHLTLGRLSKNTSSKEIKIFYDHIINNNLDTVFSSLIPCWKIVQPKFVISQGSLSSRVISNITHDFNQIWFGNY</sequence>
<evidence type="ECO:0008006" key="3">
    <source>
        <dbReference type="Google" id="ProtNLM"/>
    </source>
</evidence>